<dbReference type="SUPFAM" id="SSF51182">
    <property type="entry name" value="RmlC-like cupins"/>
    <property type="match status" value="1"/>
</dbReference>
<sequence length="194" mass="22139">MTFTNKIRNVLDSLKNPSKAELKDALLQLDMTLDNLAHLPEPSEGKPYNRKLLYKNEEVELLVMNWSQLECAPHDHGNSFGWIQVLSGTSRNSVYEVNGNGLPIELFHVDYQKGTYFHAPKKAIHKMKAAIHTDLVTLHLYSPPITGMIVYDLPKCAACVVSDDCGAWWPDEQYQKVKEIRFRKTYKGNGSYNK</sequence>
<reference evidence="6 7" key="1">
    <citation type="submission" date="2021-03" db="EMBL/GenBank/DDBJ databases">
        <title>Whole genome sequence of Metabacillus bambusae BG109.</title>
        <authorList>
            <person name="Jeong J.W."/>
        </authorList>
    </citation>
    <scope>NUCLEOTIDE SEQUENCE [LARGE SCALE GENOMIC DNA]</scope>
    <source>
        <strain evidence="6 7">BG109</strain>
    </source>
</reference>
<comment type="similarity">
    <text evidence="1">Belongs to the cysteine dioxygenase family.</text>
</comment>
<keyword evidence="3 6" id="KW-0223">Dioxygenase</keyword>
<dbReference type="EMBL" id="JAGDEL010000037">
    <property type="protein sequence ID" value="MBO1515420.1"/>
    <property type="molecule type" value="Genomic_DNA"/>
</dbReference>
<dbReference type="InterPro" id="IPR010300">
    <property type="entry name" value="CDO_1"/>
</dbReference>
<organism evidence="6 7">
    <name type="scientific">Metabacillus bambusae</name>
    <dbReference type="NCBI Taxonomy" id="2795218"/>
    <lineage>
        <taxon>Bacteria</taxon>
        <taxon>Bacillati</taxon>
        <taxon>Bacillota</taxon>
        <taxon>Bacilli</taxon>
        <taxon>Bacillales</taxon>
        <taxon>Bacillaceae</taxon>
        <taxon>Metabacillus</taxon>
    </lineage>
</organism>
<dbReference type="Pfam" id="PF05995">
    <property type="entry name" value="CDO_I"/>
    <property type="match status" value="1"/>
</dbReference>
<dbReference type="InterPro" id="IPR011051">
    <property type="entry name" value="RmlC_Cupin_sf"/>
</dbReference>
<keyword evidence="4" id="KW-0560">Oxidoreductase</keyword>
<evidence type="ECO:0000256" key="2">
    <source>
        <dbReference type="ARBA" id="ARBA00022723"/>
    </source>
</evidence>
<evidence type="ECO:0000256" key="1">
    <source>
        <dbReference type="ARBA" id="ARBA00006622"/>
    </source>
</evidence>
<gene>
    <name evidence="6" type="ORF">I7822_27795</name>
</gene>
<keyword evidence="7" id="KW-1185">Reference proteome</keyword>
<evidence type="ECO:0000313" key="6">
    <source>
        <dbReference type="EMBL" id="MBO1515420.1"/>
    </source>
</evidence>
<keyword evidence="2" id="KW-0479">Metal-binding</keyword>
<keyword evidence="5" id="KW-0408">Iron</keyword>
<proteinExistence type="inferred from homology"/>
<dbReference type="GO" id="GO:0051213">
    <property type="term" value="F:dioxygenase activity"/>
    <property type="evidence" value="ECO:0007669"/>
    <property type="project" value="UniProtKB-KW"/>
</dbReference>
<evidence type="ECO:0000256" key="3">
    <source>
        <dbReference type="ARBA" id="ARBA00022964"/>
    </source>
</evidence>
<name>A0ABS3NB71_9BACI</name>
<dbReference type="InterPro" id="IPR014710">
    <property type="entry name" value="RmlC-like_jellyroll"/>
</dbReference>
<evidence type="ECO:0000313" key="7">
    <source>
        <dbReference type="Proteomes" id="UP000663981"/>
    </source>
</evidence>
<dbReference type="Gene3D" id="2.60.120.10">
    <property type="entry name" value="Jelly Rolls"/>
    <property type="match status" value="1"/>
</dbReference>
<evidence type="ECO:0000256" key="4">
    <source>
        <dbReference type="ARBA" id="ARBA00023002"/>
    </source>
</evidence>
<accession>A0ABS3NB71</accession>
<dbReference type="RefSeq" id="WP_207982282.1">
    <property type="nucleotide sequence ID" value="NZ_JAGDEL010000037.1"/>
</dbReference>
<protein>
    <submittedName>
        <fullName evidence="6">Cysteine dioxygenase family protein</fullName>
    </submittedName>
</protein>
<evidence type="ECO:0000256" key="5">
    <source>
        <dbReference type="ARBA" id="ARBA00023004"/>
    </source>
</evidence>
<dbReference type="PANTHER" id="PTHR12918:SF1">
    <property type="entry name" value="CYSTEINE DIOXYGENASE TYPE 1"/>
    <property type="match status" value="1"/>
</dbReference>
<dbReference type="Proteomes" id="UP000663981">
    <property type="component" value="Unassembled WGS sequence"/>
</dbReference>
<comment type="caution">
    <text evidence="6">The sequence shown here is derived from an EMBL/GenBank/DDBJ whole genome shotgun (WGS) entry which is preliminary data.</text>
</comment>
<dbReference type="PANTHER" id="PTHR12918">
    <property type="entry name" value="CYSTEINE DIOXYGENASE"/>
    <property type="match status" value="1"/>
</dbReference>
<dbReference type="CDD" id="cd10548">
    <property type="entry name" value="cupin_CDO"/>
    <property type="match status" value="1"/>
</dbReference>